<dbReference type="EMBL" id="JACHJE010000003">
    <property type="protein sequence ID" value="MBB5124561.1"/>
    <property type="molecule type" value="Genomic_DNA"/>
</dbReference>
<organism evidence="1 2">
    <name type="scientific">Streptomyces griseoloalbus</name>
    <dbReference type="NCBI Taxonomy" id="67303"/>
    <lineage>
        <taxon>Bacteria</taxon>
        <taxon>Bacillati</taxon>
        <taxon>Actinomycetota</taxon>
        <taxon>Actinomycetes</taxon>
        <taxon>Kitasatosporales</taxon>
        <taxon>Streptomycetaceae</taxon>
        <taxon>Streptomyces</taxon>
    </lineage>
</organism>
<name>A0A7W8F8P0_9ACTN</name>
<evidence type="ECO:0000313" key="1">
    <source>
        <dbReference type="EMBL" id="MBB5124561.1"/>
    </source>
</evidence>
<protein>
    <submittedName>
        <fullName evidence="1">Uncharacterized protein</fullName>
    </submittedName>
</protein>
<comment type="caution">
    <text evidence="1">The sequence shown here is derived from an EMBL/GenBank/DDBJ whole genome shotgun (WGS) entry which is preliminary data.</text>
</comment>
<gene>
    <name evidence="1" type="ORF">FHS32_001293</name>
</gene>
<proteinExistence type="predicted"/>
<evidence type="ECO:0000313" key="2">
    <source>
        <dbReference type="Proteomes" id="UP000568022"/>
    </source>
</evidence>
<sequence>MRRHTADRPGDLLGGGVTGVTSVCGVFGELYGGSTGTRFSQDLPDVVDWIREEAADPRTVIAAQFAQ</sequence>
<accession>A0A7W8F8P0</accession>
<dbReference type="Proteomes" id="UP000568022">
    <property type="component" value="Unassembled WGS sequence"/>
</dbReference>
<dbReference type="AlphaFoldDB" id="A0A7W8F8P0"/>
<keyword evidence="2" id="KW-1185">Reference proteome</keyword>
<reference evidence="1 2" key="1">
    <citation type="submission" date="2020-08" db="EMBL/GenBank/DDBJ databases">
        <title>Genomic Encyclopedia of Type Strains, Phase III (KMG-III): the genomes of soil and plant-associated and newly described type strains.</title>
        <authorList>
            <person name="Whitman W."/>
        </authorList>
    </citation>
    <scope>NUCLEOTIDE SEQUENCE [LARGE SCALE GENOMIC DNA]</scope>
    <source>
        <strain evidence="1 2">CECT 3226</strain>
    </source>
</reference>